<dbReference type="EMBL" id="CP168151">
    <property type="protein sequence ID" value="XFD39952.1"/>
    <property type="molecule type" value="Genomic_DNA"/>
</dbReference>
<protein>
    <submittedName>
        <fullName evidence="1">Chloride channel protein</fullName>
    </submittedName>
</protein>
<gene>
    <name evidence="1" type="ORF">O0236_001205</name>
</gene>
<keyword evidence="2" id="KW-1185">Reference proteome</keyword>
<evidence type="ECO:0000313" key="2">
    <source>
        <dbReference type="Proteomes" id="UP001149860"/>
    </source>
</evidence>
<reference evidence="1" key="1">
    <citation type="submission" date="2024-08" db="EMBL/GenBank/DDBJ databases">
        <title>Lentilactobacillus sp. nov., isolated from tree bark.</title>
        <authorList>
            <person name="Phuengjayaem S."/>
            <person name="Tanasupawat S."/>
        </authorList>
    </citation>
    <scope>NUCLEOTIDE SEQUENCE</scope>
    <source>
        <strain evidence="1">SPB1-3</strain>
    </source>
</reference>
<proteinExistence type="predicted"/>
<accession>A0ACD5DF86</accession>
<name>A0ACD5DF86_9LACO</name>
<evidence type="ECO:0000313" key="1">
    <source>
        <dbReference type="EMBL" id="XFD39952.1"/>
    </source>
</evidence>
<sequence>MIKNKENFALAFSTLILGGVVGIGSVILGLFYELVEGIFLHFHETTWQPVSWSSGPVTRATSLIVGSIIAAVVWWIVRTKMKPTVSIGKEIAGEEMPFTTTLVHVFTQIFFVATGGSVGRELAPRELGALVSQTWQKGFGRLTNIKLSDDDRRLLIAAAAGAGFAGVYIAPITGTMFSLELLLKRVDQRAIIVSLTMSVEAMLVGSLLKGFHPYYGVGHNNFSLISTVVVIVLGPVCGILGSLFRKMFQYANAHQVKDSRILWQLPLVGLLTGLIAIYFPEVMGNGRPLAQTAFAATNTTFILQVLLIGAVIKAVMTVLSLRAGASGGTLTPSIAIGAVVGVAFGILVHYFVPGIPIWEIGLLGAASLLAASQQAPLMAMFMIFEVSHLNYSAILPLALGVCLSVYTSRFILKK</sequence>
<organism evidence="1 2">
    <name type="scientific">Lentilactobacillus terminaliae</name>
    <dbReference type="NCBI Taxonomy" id="3003483"/>
    <lineage>
        <taxon>Bacteria</taxon>
        <taxon>Bacillati</taxon>
        <taxon>Bacillota</taxon>
        <taxon>Bacilli</taxon>
        <taxon>Lactobacillales</taxon>
        <taxon>Lactobacillaceae</taxon>
        <taxon>Lentilactobacillus</taxon>
    </lineage>
</organism>
<dbReference type="Proteomes" id="UP001149860">
    <property type="component" value="Chromosome"/>
</dbReference>